<dbReference type="Proteomes" id="UP000000788">
    <property type="component" value="Chromosome"/>
</dbReference>
<accession>A9B9V6</accession>
<reference evidence="2 3" key="1">
    <citation type="journal article" date="2007" name="PLoS Genet.">
        <title>Patterns and implications of gene gain and loss in the evolution of Prochlorococcus.</title>
        <authorList>
            <person name="Kettler G.C."/>
            <person name="Martiny A.C."/>
            <person name="Huang K."/>
            <person name="Zucker J."/>
            <person name="Coleman M.L."/>
            <person name="Rodrigue S."/>
            <person name="Chen F."/>
            <person name="Lapidus A."/>
            <person name="Ferriera S."/>
            <person name="Johnson J."/>
            <person name="Steglich C."/>
            <person name="Church G.M."/>
            <person name="Richardson P."/>
            <person name="Chisholm S.W."/>
        </authorList>
    </citation>
    <scope>NUCLEOTIDE SEQUENCE [LARGE SCALE GENOMIC DNA]</scope>
    <source>
        <strain evidence="3">MIT 9211</strain>
    </source>
</reference>
<feature type="transmembrane region" description="Helical" evidence="1">
    <location>
        <begin position="9"/>
        <end position="28"/>
    </location>
</feature>
<keyword evidence="1" id="KW-1133">Transmembrane helix</keyword>
<keyword evidence="3" id="KW-1185">Reference proteome</keyword>
<dbReference type="AlphaFoldDB" id="A9B9V6"/>
<gene>
    <name evidence="2" type="ordered locus">P9211_06871</name>
</gene>
<dbReference type="STRING" id="93059.P9211_06871"/>
<evidence type="ECO:0000313" key="3">
    <source>
        <dbReference type="Proteomes" id="UP000000788"/>
    </source>
</evidence>
<sequence length="54" mass="6161">MNDPLPDRTVILIILSTILLIFCFVFAFRPPQTQLDPAIQWKSSTLDNIENLST</sequence>
<protein>
    <submittedName>
        <fullName evidence="2">Uncharacterized protein</fullName>
    </submittedName>
</protein>
<name>A9B9V6_PROM4</name>
<evidence type="ECO:0000313" key="2">
    <source>
        <dbReference type="EMBL" id="ABX08618.1"/>
    </source>
</evidence>
<keyword evidence="1" id="KW-0812">Transmembrane</keyword>
<dbReference type="HOGENOM" id="CLU_213334_0_0_3"/>
<evidence type="ECO:0000256" key="1">
    <source>
        <dbReference type="SAM" id="Phobius"/>
    </source>
</evidence>
<proteinExistence type="predicted"/>
<dbReference type="KEGG" id="pmj:P9211_06871"/>
<organism evidence="2 3">
    <name type="scientific">Prochlorococcus marinus (strain MIT 9211)</name>
    <dbReference type="NCBI Taxonomy" id="93059"/>
    <lineage>
        <taxon>Bacteria</taxon>
        <taxon>Bacillati</taxon>
        <taxon>Cyanobacteriota</taxon>
        <taxon>Cyanophyceae</taxon>
        <taxon>Synechococcales</taxon>
        <taxon>Prochlorococcaceae</taxon>
        <taxon>Prochlorococcus</taxon>
    </lineage>
</organism>
<keyword evidence="1" id="KW-0472">Membrane</keyword>
<dbReference type="EMBL" id="CP000878">
    <property type="protein sequence ID" value="ABX08618.1"/>
    <property type="molecule type" value="Genomic_DNA"/>
</dbReference>
<dbReference type="eggNOG" id="ENOG5030SK8">
    <property type="taxonomic scope" value="Bacteria"/>
</dbReference>